<dbReference type="InterPro" id="IPR033900">
    <property type="entry name" value="Gram_neg_porin_domain"/>
</dbReference>
<keyword evidence="3" id="KW-1185">Reference proteome</keyword>
<dbReference type="SUPFAM" id="SSF56935">
    <property type="entry name" value="Porins"/>
    <property type="match status" value="1"/>
</dbReference>
<sequence length="334" mass="34512">MNNEIATEDKFMKKLLIATTALVGTAGVVAADTTFSGYGRFGILYEEDRGGGTQEETRLESRYRLNIDSSTETDGGIRFAVRVRIQGDDGSNGEQGTAGLNGARFQVNAGGLRVRVGNISGVHDAAEVVNFFGFEPGLIGQVGHYSTFGGGPIDFYEVRSNGVTGVNVKYEMGDFAVMASYSPDYSENLGTGPSSTDDYEAFEIGASYTVSGWTFGVGYGTAQDDDGAAPYDTDFWTATATGTVGIADIAFFVGDSDGDFTANDDVAYGISGSVPVGAATNIVASVAGGGADALDEAYGIGFTHSLGGGVSLSGMVGSNTSSNTVADLGVRFNF</sequence>
<name>A0A858SPV9_9RHOB</name>
<feature type="domain" description="Porin" evidence="1">
    <location>
        <begin position="18"/>
        <end position="323"/>
    </location>
</feature>
<accession>A0A858SPV9</accession>
<organism evidence="2 3">
    <name type="scientific">Roseobacter ponti</name>
    <dbReference type="NCBI Taxonomy" id="1891787"/>
    <lineage>
        <taxon>Bacteria</taxon>
        <taxon>Pseudomonadati</taxon>
        <taxon>Pseudomonadota</taxon>
        <taxon>Alphaproteobacteria</taxon>
        <taxon>Rhodobacterales</taxon>
        <taxon>Roseobacteraceae</taxon>
        <taxon>Roseobacter</taxon>
    </lineage>
</organism>
<evidence type="ECO:0000259" key="1">
    <source>
        <dbReference type="Pfam" id="PF13609"/>
    </source>
</evidence>
<dbReference type="RefSeq" id="WP_169639114.1">
    <property type="nucleotide sequence ID" value="NZ_CP048788.1"/>
</dbReference>
<proteinExistence type="predicted"/>
<dbReference type="GO" id="GO:0015288">
    <property type="term" value="F:porin activity"/>
    <property type="evidence" value="ECO:0007669"/>
    <property type="project" value="InterPro"/>
</dbReference>
<protein>
    <submittedName>
        <fullName evidence="2">Porin</fullName>
    </submittedName>
</protein>
<reference evidence="2 3" key="1">
    <citation type="submission" date="2020-02" db="EMBL/GenBank/DDBJ databases">
        <title>Genome sequence of Roseobacter ponti.</title>
        <authorList>
            <person name="Hollensteiner J."/>
            <person name="Schneider D."/>
            <person name="Poehlein A."/>
            <person name="Daniel R."/>
        </authorList>
    </citation>
    <scope>NUCLEOTIDE SEQUENCE [LARGE SCALE GENOMIC DNA]</scope>
    <source>
        <strain evidence="2 3">DSM 106830</strain>
    </source>
</reference>
<dbReference type="Gene3D" id="2.40.160.10">
    <property type="entry name" value="Porin"/>
    <property type="match status" value="1"/>
</dbReference>
<dbReference type="Proteomes" id="UP000503308">
    <property type="component" value="Chromosome"/>
</dbReference>
<dbReference type="GO" id="GO:0016020">
    <property type="term" value="C:membrane"/>
    <property type="evidence" value="ECO:0007669"/>
    <property type="project" value="InterPro"/>
</dbReference>
<dbReference type="InterPro" id="IPR023614">
    <property type="entry name" value="Porin_dom_sf"/>
</dbReference>
<dbReference type="EMBL" id="CP048788">
    <property type="protein sequence ID" value="QJF49888.1"/>
    <property type="molecule type" value="Genomic_DNA"/>
</dbReference>
<evidence type="ECO:0000313" key="3">
    <source>
        <dbReference type="Proteomes" id="UP000503308"/>
    </source>
</evidence>
<dbReference type="KEGG" id="rpon:G3256_01245"/>
<evidence type="ECO:0000313" key="2">
    <source>
        <dbReference type="EMBL" id="QJF49888.1"/>
    </source>
</evidence>
<dbReference type="Pfam" id="PF13609">
    <property type="entry name" value="Porin_4"/>
    <property type="match status" value="1"/>
</dbReference>
<dbReference type="AlphaFoldDB" id="A0A858SPV9"/>
<gene>
    <name evidence="2" type="ORF">G3256_01245</name>
</gene>